<dbReference type="Pfam" id="PF03704">
    <property type="entry name" value="BTAD"/>
    <property type="match status" value="1"/>
</dbReference>
<feature type="domain" description="Bacterial transcriptional activator" evidence="1">
    <location>
        <begin position="92"/>
        <end position="238"/>
    </location>
</feature>
<comment type="caution">
    <text evidence="2">The sequence shown here is derived from an EMBL/GenBank/DDBJ whole genome shotgun (WGS) entry which is preliminary data.</text>
</comment>
<dbReference type="SUPFAM" id="SSF52540">
    <property type="entry name" value="P-loop containing nucleoside triphosphate hydrolases"/>
    <property type="match status" value="1"/>
</dbReference>
<dbReference type="SMART" id="SM01043">
    <property type="entry name" value="BTAD"/>
    <property type="match status" value="1"/>
</dbReference>
<dbReference type="RefSeq" id="WP_245900864.1">
    <property type="nucleotide sequence ID" value="NZ_PVNH01000008.1"/>
</dbReference>
<reference evidence="2 3" key="1">
    <citation type="submission" date="2018-03" db="EMBL/GenBank/DDBJ databases">
        <title>Genomic Encyclopedia of Type Strains, Phase III (KMG-III): the genomes of soil and plant-associated and newly described type strains.</title>
        <authorList>
            <person name="Whitman W."/>
        </authorList>
    </citation>
    <scope>NUCLEOTIDE SEQUENCE [LARGE SCALE GENOMIC DNA]</scope>
    <source>
        <strain evidence="2 3">CGMCC 4.7125</strain>
    </source>
</reference>
<dbReference type="PANTHER" id="PTHR47691:SF3">
    <property type="entry name" value="HTH-TYPE TRANSCRIPTIONAL REGULATOR RV0890C-RELATED"/>
    <property type="match status" value="1"/>
</dbReference>
<accession>A0A2T0LRL4</accession>
<dbReference type="Gene3D" id="1.10.10.10">
    <property type="entry name" value="Winged helix-like DNA-binding domain superfamily/Winged helix DNA-binding domain"/>
    <property type="match status" value="1"/>
</dbReference>
<name>A0A2T0LRL4_9PSEU</name>
<keyword evidence="3" id="KW-1185">Reference proteome</keyword>
<dbReference type="EMBL" id="PVNH01000008">
    <property type="protein sequence ID" value="PRX46128.1"/>
    <property type="molecule type" value="Genomic_DNA"/>
</dbReference>
<evidence type="ECO:0000313" key="2">
    <source>
        <dbReference type="EMBL" id="PRX46128.1"/>
    </source>
</evidence>
<sequence length="893" mass="94988">MAVELVLLTRVSYRGREITGPRLRGLLALLADDLRTGCGTARLVEGLWPDARPEHPTKALQILVSRARARLGGELIESTPAGYRLALREDEVDASAVLRRATAAARCLRAGEYPAALSHADAGLALWDGAPDDPPPGWADPVAALRADRAPAHQELARTRALALAGLGRYAEATGELARVFARRSRDEEILHELLRSEAATAGPAAALARFDAYRRGLRDDLGTDPGPALRALHEQLLRGTAPAVRRGVPHEPNPLLGREADVTAVTELLRTARVTSIVGIGGLGKTRLAHAVAHRTELPVVHFVALAGIARDTEVADEVAAALGAGESRRTPVGAAATDSATAVTAALGGGPALLVLDNCEHVVAGVADLVRGLVAATRDLRVLTTSRTPLGLTSESVYPLPELDQATTVELFTRRARAARPGADLPAAEVDRLCRHLDGLPLAVELAAARVRVLSVAEITRRLADRFALLRGGARDTPERHHTLRAVVDWSWNLLGDDGRAALRALSVFPGGFTADAAAYVLGGDALELLEHLVDQSLLKVTEERAGTRFRMLETVREFSAGHREAAGETDSALRGFLAWARDFGTAHHASVFGPEPRREGERIRAEQDNLLQALRHAIARDDTATVAATAAALGGLWIGDSDYTRMVPLIAEIVRQLSHVRPEPGVTEAARAAATLCTAYCLTVQGSHLARALFALRRLPPAAPDTPVRAAATVLCRLPELAGSGPAALDELCDGDEPLVAGFASALASYAWHGVGDVDRALAASRRMIDVFAAEATPWMLLMAHSRMGELCLQINRGEEGRRHLRAALALMEEAGTWPDTIGIRWALVVANLQLGAVDEAEEWLSRVAPDLVEDDLGLVTFDLAVRAEIRLARGDVEGGLRRGGAPAPG</sequence>
<dbReference type="AlphaFoldDB" id="A0A2T0LRL4"/>
<dbReference type="Gene3D" id="1.25.40.10">
    <property type="entry name" value="Tetratricopeptide repeat domain"/>
    <property type="match status" value="2"/>
</dbReference>
<dbReference type="InterPro" id="IPR027417">
    <property type="entry name" value="P-loop_NTPase"/>
</dbReference>
<organism evidence="2 3">
    <name type="scientific">Prauserella shujinwangii</name>
    <dbReference type="NCBI Taxonomy" id="1453103"/>
    <lineage>
        <taxon>Bacteria</taxon>
        <taxon>Bacillati</taxon>
        <taxon>Actinomycetota</taxon>
        <taxon>Actinomycetes</taxon>
        <taxon>Pseudonocardiales</taxon>
        <taxon>Pseudonocardiaceae</taxon>
        <taxon>Prauserella</taxon>
    </lineage>
</organism>
<evidence type="ECO:0000313" key="3">
    <source>
        <dbReference type="Proteomes" id="UP000238362"/>
    </source>
</evidence>
<dbReference type="PANTHER" id="PTHR47691">
    <property type="entry name" value="REGULATOR-RELATED"/>
    <property type="match status" value="1"/>
</dbReference>
<dbReference type="InterPro" id="IPR011990">
    <property type="entry name" value="TPR-like_helical_dom_sf"/>
</dbReference>
<evidence type="ECO:0000259" key="1">
    <source>
        <dbReference type="SMART" id="SM01043"/>
    </source>
</evidence>
<dbReference type="InterPro" id="IPR036388">
    <property type="entry name" value="WH-like_DNA-bd_sf"/>
</dbReference>
<proteinExistence type="predicted"/>
<gene>
    <name evidence="2" type="ORF">B0I33_108275</name>
</gene>
<dbReference type="SUPFAM" id="SSF48452">
    <property type="entry name" value="TPR-like"/>
    <property type="match status" value="2"/>
</dbReference>
<dbReference type="PRINTS" id="PR00364">
    <property type="entry name" value="DISEASERSIST"/>
</dbReference>
<dbReference type="Proteomes" id="UP000238362">
    <property type="component" value="Unassembled WGS sequence"/>
</dbReference>
<protein>
    <submittedName>
        <fullName evidence="2">Putative ATPase</fullName>
    </submittedName>
</protein>
<dbReference type="InterPro" id="IPR005158">
    <property type="entry name" value="BTAD"/>
</dbReference>